<evidence type="ECO:0000256" key="1">
    <source>
        <dbReference type="SAM" id="Phobius"/>
    </source>
</evidence>
<accession>A0ABT4J9F8</accession>
<keyword evidence="1" id="KW-0812">Transmembrane</keyword>
<keyword evidence="3" id="KW-1185">Reference proteome</keyword>
<gene>
    <name evidence="2" type="ORF">OU682_15190</name>
</gene>
<evidence type="ECO:0000313" key="3">
    <source>
        <dbReference type="Proteomes" id="UP001149822"/>
    </source>
</evidence>
<sequence length="54" mass="5723">MIVIAAAIIGAFLGWRRAVQLGGAPRDRAQYAAAFAMAFAVLGLFATVIVDRMI</sequence>
<keyword evidence="1" id="KW-0472">Membrane</keyword>
<dbReference type="Proteomes" id="UP001149822">
    <property type="component" value="Unassembled WGS sequence"/>
</dbReference>
<protein>
    <recommendedName>
        <fullName evidence="4">Apolipoprotein acyltransferase</fullName>
    </recommendedName>
</protein>
<feature type="transmembrane region" description="Helical" evidence="1">
    <location>
        <begin position="28"/>
        <end position="50"/>
    </location>
</feature>
<name>A0ABT4J9F8_9RHOB</name>
<dbReference type="RefSeq" id="WP_268943017.1">
    <property type="nucleotide sequence ID" value="NZ_JAPTYD010000026.1"/>
</dbReference>
<reference evidence="2" key="1">
    <citation type="submission" date="2022-12" db="EMBL/GenBank/DDBJ databases">
        <title>Paracoccus sp. EF6 isolated from a lake water.</title>
        <authorList>
            <person name="Liu H."/>
        </authorList>
    </citation>
    <scope>NUCLEOTIDE SEQUENCE</scope>
    <source>
        <strain evidence="2">EF6</strain>
    </source>
</reference>
<organism evidence="2 3">
    <name type="scientific">Paracoccus benzoatiresistens</name>
    <dbReference type="NCBI Taxonomy" id="2997341"/>
    <lineage>
        <taxon>Bacteria</taxon>
        <taxon>Pseudomonadati</taxon>
        <taxon>Pseudomonadota</taxon>
        <taxon>Alphaproteobacteria</taxon>
        <taxon>Rhodobacterales</taxon>
        <taxon>Paracoccaceae</taxon>
        <taxon>Paracoccus</taxon>
    </lineage>
</organism>
<proteinExistence type="predicted"/>
<dbReference type="EMBL" id="JAPTYD010000026">
    <property type="protein sequence ID" value="MCZ0962963.1"/>
    <property type="molecule type" value="Genomic_DNA"/>
</dbReference>
<evidence type="ECO:0008006" key="4">
    <source>
        <dbReference type="Google" id="ProtNLM"/>
    </source>
</evidence>
<comment type="caution">
    <text evidence="2">The sequence shown here is derived from an EMBL/GenBank/DDBJ whole genome shotgun (WGS) entry which is preliminary data.</text>
</comment>
<evidence type="ECO:0000313" key="2">
    <source>
        <dbReference type="EMBL" id="MCZ0962963.1"/>
    </source>
</evidence>
<keyword evidence="1" id="KW-1133">Transmembrane helix</keyword>